<evidence type="ECO:0000259" key="13">
    <source>
        <dbReference type="Pfam" id="PF08264"/>
    </source>
</evidence>
<comment type="domain">
    <text evidence="11">ValRS has two distinct active sites: one for aminoacylation and one for editing. The misactivated threonine is translocated from the active site to the editing site.</text>
</comment>
<evidence type="ECO:0000313" key="15">
    <source>
        <dbReference type="Proteomes" id="UP001597187"/>
    </source>
</evidence>
<evidence type="ECO:0000256" key="3">
    <source>
        <dbReference type="ARBA" id="ARBA00022598"/>
    </source>
</evidence>
<accession>A0ABD6APD2</accession>
<dbReference type="InterPro" id="IPR022874">
    <property type="entry name" value="Valine-tRNA_ligase_type_2"/>
</dbReference>
<comment type="function">
    <text evidence="9 11">Catalyzes the attachment of valine to tRNA(Val). As ValRS can inadvertently accommodate and process structurally similar amino acids such as threonine, to avoid such errors, it has a 'posttransfer' editing activity that hydrolyzes mischarged Thr-tRNA(Val) in a tRNA-dependent manner.</text>
</comment>
<keyword evidence="6 11" id="KW-0648">Protein biosynthesis</keyword>
<dbReference type="NCBIfam" id="NF009687">
    <property type="entry name" value="PRK13208.1"/>
    <property type="match status" value="1"/>
</dbReference>
<dbReference type="GO" id="GO:0005737">
    <property type="term" value="C:cytoplasm"/>
    <property type="evidence" value="ECO:0007669"/>
    <property type="project" value="UniProtKB-SubCell"/>
</dbReference>
<dbReference type="CDD" id="cd00817">
    <property type="entry name" value="ValRS_core"/>
    <property type="match status" value="1"/>
</dbReference>
<evidence type="ECO:0000313" key="14">
    <source>
        <dbReference type="EMBL" id="MFD1511701.1"/>
    </source>
</evidence>
<keyword evidence="5 11" id="KW-0067">ATP-binding</keyword>
<dbReference type="InterPro" id="IPR013155">
    <property type="entry name" value="M/V/L/I-tRNA-synth_anticd-bd"/>
</dbReference>
<evidence type="ECO:0000256" key="1">
    <source>
        <dbReference type="ARBA" id="ARBA00004496"/>
    </source>
</evidence>
<dbReference type="InterPro" id="IPR014729">
    <property type="entry name" value="Rossmann-like_a/b/a_fold"/>
</dbReference>
<dbReference type="InterPro" id="IPR002300">
    <property type="entry name" value="aa-tRNA-synth_Ia"/>
</dbReference>
<comment type="subcellular location">
    <subcellularLocation>
        <location evidence="1 11">Cytoplasm</location>
    </subcellularLocation>
</comment>
<dbReference type="Gene3D" id="3.40.50.620">
    <property type="entry name" value="HUPs"/>
    <property type="match status" value="2"/>
</dbReference>
<dbReference type="NCBIfam" id="TIGR00422">
    <property type="entry name" value="valS"/>
    <property type="match status" value="1"/>
</dbReference>
<dbReference type="SUPFAM" id="SSF50677">
    <property type="entry name" value="ValRS/IleRS/LeuRS editing domain"/>
    <property type="match status" value="1"/>
</dbReference>
<dbReference type="PANTHER" id="PTHR11946:SF93">
    <property type="entry name" value="VALINE--TRNA LIGASE, CHLOROPLASTIC_MITOCHONDRIAL 2"/>
    <property type="match status" value="1"/>
</dbReference>
<evidence type="ECO:0000256" key="4">
    <source>
        <dbReference type="ARBA" id="ARBA00022741"/>
    </source>
</evidence>
<evidence type="ECO:0000256" key="6">
    <source>
        <dbReference type="ARBA" id="ARBA00022917"/>
    </source>
</evidence>
<feature type="short sequence motif" description="'HIGH' region" evidence="11">
    <location>
        <begin position="45"/>
        <end position="55"/>
    </location>
</feature>
<keyword evidence="3 11" id="KW-0436">Ligase</keyword>
<comment type="catalytic activity">
    <reaction evidence="8 11">
        <text>tRNA(Val) + L-valine + ATP = L-valyl-tRNA(Val) + AMP + diphosphate</text>
        <dbReference type="Rhea" id="RHEA:10704"/>
        <dbReference type="Rhea" id="RHEA-COMP:9672"/>
        <dbReference type="Rhea" id="RHEA-COMP:9708"/>
        <dbReference type="ChEBI" id="CHEBI:30616"/>
        <dbReference type="ChEBI" id="CHEBI:33019"/>
        <dbReference type="ChEBI" id="CHEBI:57762"/>
        <dbReference type="ChEBI" id="CHEBI:78442"/>
        <dbReference type="ChEBI" id="CHEBI:78537"/>
        <dbReference type="ChEBI" id="CHEBI:456215"/>
        <dbReference type="EC" id="6.1.1.9"/>
    </reaction>
</comment>
<dbReference type="PANTHER" id="PTHR11946">
    <property type="entry name" value="VALYL-TRNA SYNTHETASES"/>
    <property type="match status" value="1"/>
</dbReference>
<dbReference type="InterPro" id="IPR009008">
    <property type="entry name" value="Val/Leu/Ile-tRNA-synth_edit"/>
</dbReference>
<reference evidence="14 15" key="1">
    <citation type="journal article" date="2019" name="Int. J. Syst. Evol. Microbiol.">
        <title>The Global Catalogue of Microorganisms (GCM) 10K type strain sequencing project: providing services to taxonomists for standard genome sequencing and annotation.</title>
        <authorList>
            <consortium name="The Broad Institute Genomics Platform"/>
            <consortium name="The Broad Institute Genome Sequencing Center for Infectious Disease"/>
            <person name="Wu L."/>
            <person name="Ma J."/>
        </authorList>
    </citation>
    <scope>NUCLEOTIDE SEQUENCE [LARGE SCALE GENOMIC DNA]</scope>
    <source>
        <strain evidence="14 15">CGMCC 1.12563</strain>
    </source>
</reference>
<dbReference type="HAMAP" id="MF_02005">
    <property type="entry name" value="Val_tRNA_synth_type2"/>
    <property type="match status" value="1"/>
</dbReference>
<dbReference type="RefSeq" id="WP_250871689.1">
    <property type="nucleotide sequence ID" value="NZ_JALXFV010000001.1"/>
</dbReference>
<dbReference type="InterPro" id="IPR002303">
    <property type="entry name" value="Valyl-tRNA_ligase"/>
</dbReference>
<keyword evidence="4 11" id="KW-0547">Nucleotide-binding</keyword>
<dbReference type="Proteomes" id="UP001597187">
    <property type="component" value="Unassembled WGS sequence"/>
</dbReference>
<dbReference type="AlphaFoldDB" id="A0ABD6APD2"/>
<dbReference type="InterPro" id="IPR033705">
    <property type="entry name" value="Anticodon_Ia_Val"/>
</dbReference>
<dbReference type="CDD" id="cd07962">
    <property type="entry name" value="Anticodon_Ia_Val"/>
    <property type="match status" value="1"/>
</dbReference>
<feature type="binding site" evidence="11">
    <location>
        <position position="529"/>
    </location>
    <ligand>
        <name>ATP</name>
        <dbReference type="ChEBI" id="CHEBI:30616"/>
    </ligand>
</feature>
<name>A0ABD6APD2_9EURY</name>
<evidence type="ECO:0000256" key="7">
    <source>
        <dbReference type="ARBA" id="ARBA00023146"/>
    </source>
</evidence>
<protein>
    <recommendedName>
        <fullName evidence="11">Valine--tRNA ligase</fullName>
        <ecNumber evidence="11">6.1.1.9</ecNumber>
    </recommendedName>
    <alternativeName>
        <fullName evidence="11">Valyl-tRNA synthetase</fullName>
        <shortName evidence="11">ValRS</shortName>
    </alternativeName>
</protein>
<dbReference type="Gene3D" id="3.30.720.200">
    <property type="match status" value="1"/>
</dbReference>
<comment type="caution">
    <text evidence="14">The sequence shown here is derived from an EMBL/GenBank/DDBJ whole genome shotgun (WGS) entry which is preliminary data.</text>
</comment>
<keyword evidence="15" id="KW-1185">Reference proteome</keyword>
<dbReference type="GO" id="GO:0005524">
    <property type="term" value="F:ATP binding"/>
    <property type="evidence" value="ECO:0007669"/>
    <property type="project" value="UniProtKB-UniRule"/>
</dbReference>
<dbReference type="EMBL" id="JBHUDC010000001">
    <property type="protein sequence ID" value="MFD1511701.1"/>
    <property type="molecule type" value="Genomic_DNA"/>
</dbReference>
<dbReference type="Gene3D" id="3.90.740.10">
    <property type="entry name" value="Valyl/Leucyl/Isoleucyl-tRNA synthetase, editing domain"/>
    <property type="match status" value="1"/>
</dbReference>
<evidence type="ECO:0000256" key="5">
    <source>
        <dbReference type="ARBA" id="ARBA00022840"/>
    </source>
</evidence>
<dbReference type="PROSITE" id="PS00178">
    <property type="entry name" value="AA_TRNA_LIGASE_I"/>
    <property type="match status" value="1"/>
</dbReference>
<keyword evidence="2 11" id="KW-0963">Cytoplasm</keyword>
<dbReference type="GO" id="GO:0006438">
    <property type="term" value="P:valyl-tRNA aminoacylation"/>
    <property type="evidence" value="ECO:0007669"/>
    <property type="project" value="UniProtKB-UniRule"/>
</dbReference>
<evidence type="ECO:0000256" key="9">
    <source>
        <dbReference type="ARBA" id="ARBA00055630"/>
    </source>
</evidence>
<keyword evidence="7 11" id="KW-0030">Aminoacyl-tRNA synthetase</keyword>
<evidence type="ECO:0000256" key="11">
    <source>
        <dbReference type="HAMAP-Rule" id="MF_02005"/>
    </source>
</evidence>
<evidence type="ECO:0000256" key="10">
    <source>
        <dbReference type="ARBA" id="ARBA00061452"/>
    </source>
</evidence>
<evidence type="ECO:0000256" key="8">
    <source>
        <dbReference type="ARBA" id="ARBA00047552"/>
    </source>
</evidence>
<dbReference type="Gene3D" id="1.10.730.10">
    <property type="entry name" value="Isoleucyl-tRNA Synthetase, Domain 1"/>
    <property type="match status" value="1"/>
</dbReference>
<dbReference type="GO" id="GO:0004832">
    <property type="term" value="F:valine-tRNA ligase activity"/>
    <property type="evidence" value="ECO:0007669"/>
    <property type="project" value="UniProtKB-UniRule"/>
</dbReference>
<dbReference type="Pfam" id="PF00133">
    <property type="entry name" value="tRNA-synt_1"/>
    <property type="match status" value="1"/>
</dbReference>
<dbReference type="Pfam" id="PF08264">
    <property type="entry name" value="Anticodon_1"/>
    <property type="match status" value="1"/>
</dbReference>
<evidence type="ECO:0000259" key="12">
    <source>
        <dbReference type="Pfam" id="PF00133"/>
    </source>
</evidence>
<gene>
    <name evidence="11" type="primary">valS</name>
    <name evidence="14" type="ORF">ACFSBT_00225</name>
</gene>
<comment type="similarity">
    <text evidence="10 11">Belongs to the class-I aminoacyl-tRNA synthetase family. ValS type 2 subfamily.</text>
</comment>
<organism evidence="14 15">
    <name type="scientific">Halomarina rubra</name>
    <dbReference type="NCBI Taxonomy" id="2071873"/>
    <lineage>
        <taxon>Archaea</taxon>
        <taxon>Methanobacteriati</taxon>
        <taxon>Methanobacteriota</taxon>
        <taxon>Stenosarchaea group</taxon>
        <taxon>Halobacteria</taxon>
        <taxon>Halobacteriales</taxon>
        <taxon>Natronomonadaceae</taxon>
        <taxon>Halomarina</taxon>
    </lineage>
</organism>
<dbReference type="InterPro" id="IPR009080">
    <property type="entry name" value="tRNAsynth_Ia_anticodon-bd"/>
</dbReference>
<evidence type="ECO:0000256" key="2">
    <source>
        <dbReference type="ARBA" id="ARBA00022490"/>
    </source>
</evidence>
<feature type="domain" description="Methionyl/Valyl/Leucyl/Isoleucyl-tRNA synthetase anticodon-binding" evidence="13">
    <location>
        <begin position="607"/>
        <end position="750"/>
    </location>
</feature>
<feature type="domain" description="Aminoacyl-tRNA synthetase class Ia" evidence="12">
    <location>
        <begin position="17"/>
        <end position="565"/>
    </location>
</feature>
<dbReference type="SUPFAM" id="SSF47323">
    <property type="entry name" value="Anticodon-binding domain of a subclass of class I aminoacyl-tRNA synthetases"/>
    <property type="match status" value="1"/>
</dbReference>
<dbReference type="SUPFAM" id="SSF52374">
    <property type="entry name" value="Nucleotidylyl transferase"/>
    <property type="match status" value="1"/>
</dbReference>
<dbReference type="FunFam" id="3.40.50.620:FF:000192">
    <property type="entry name" value="Valine--tRNA ligase"/>
    <property type="match status" value="1"/>
</dbReference>
<sequence>MTDLPDDYDPDRIEQHWRDQWRDTDLYAYEDHEDRPDYIIDTPPPYPTGNLHIGHGLQWSYIDFAARYHRLKGDDVLFPQGWDCHGLPTEVKVEENHGIHRTDVSREEFRDLCIEHTEEQIDSMKETMDELGFSIDWSAEFRTMDESYWGKTQRSFVEMEDDVHRDEHPVNWCPRCETAIADAEVEKEDRTGTLYQVAFDGVETDPIEIATTRPELLPACVAIAVDPEDERYEGRVGDTFEVPLFGQEVELIADEDVDGEFGTGAVMICTFGDKQDVDWWARHDLDLRPVLTEDGHLNDLAGEFEGQTIPEAKENVAEALDDAGHLVDENSTEQAVGVCWRCDTPIEILSKEQWFVRIDQDAIVEKAKEVEWIPDHMYARLEEWAEGMDWDWVISRQRVFATPIPAWECQECGHWHVAEVEELPVDPTETDPAVGACPECEAEEWVGETDVMDTWMDSSITPLHISGWPEEITREEFEPVALRPQGHDIIRTWAFYTLLRTGKLTDERPWDTVLVNGMVFGPDGNKMSKSRGNVVTPREAIDDYGADAVRQALALGGQPGADVQFQPKEATSASRFNTKVWNITKFAAGHLDERTVDIEDPAYRDADRWILGRAAQVAERVDEAMQEYRYDSALREVREFVWHDLADDYLELVKGRLYEGRPGERNAARHALLTALSSSLRMLSPFAPFLAEEAYDALPGLDGSVHAAEWPTLPDFDEETVDRGQLVADVASEIRSWKSEQGMALNAELDRIEVFTDLEGDGALDTYDLSSAVNAPVYLESGRPNVELVPVGVDPDHASIGPKFRDEAGAVIGALEAADPAALKAQQETNGEVELDVNGEAVTLDADAFEVVEEQQAASGEEVEVVELDDATVLVYEG</sequence>
<proteinExistence type="inferred from homology"/>
<dbReference type="EC" id="6.1.1.9" evidence="11"/>
<feature type="short sequence motif" description="'KMSKS' region" evidence="11">
    <location>
        <begin position="526"/>
        <end position="530"/>
    </location>
</feature>
<dbReference type="PRINTS" id="PR00986">
    <property type="entry name" value="TRNASYNTHVAL"/>
</dbReference>
<dbReference type="InterPro" id="IPR001412">
    <property type="entry name" value="aa-tRNA-synth_I_CS"/>
</dbReference>